<organism evidence="2 3">
    <name type="scientific">Zavarzinia aquatilis</name>
    <dbReference type="NCBI Taxonomy" id="2211142"/>
    <lineage>
        <taxon>Bacteria</taxon>
        <taxon>Pseudomonadati</taxon>
        <taxon>Pseudomonadota</taxon>
        <taxon>Alphaproteobacteria</taxon>
        <taxon>Rhodospirillales</taxon>
        <taxon>Zavarziniaceae</taxon>
        <taxon>Zavarzinia</taxon>
    </lineage>
</organism>
<gene>
    <name evidence="2" type="ORF">DKG74_00470</name>
</gene>
<comment type="caution">
    <text evidence="2">The sequence shown here is derived from an EMBL/GenBank/DDBJ whole genome shotgun (WGS) entry which is preliminary data.</text>
</comment>
<evidence type="ECO:0000313" key="2">
    <source>
        <dbReference type="EMBL" id="PWR25486.1"/>
    </source>
</evidence>
<dbReference type="OrthoDB" id="7282117at2"/>
<accession>A0A317EGR9</accession>
<reference evidence="2 3" key="1">
    <citation type="submission" date="2018-05" db="EMBL/GenBank/DDBJ databases">
        <title>Zavarzinia sp. HR-AS.</title>
        <authorList>
            <person name="Lee Y."/>
            <person name="Jeon C.O."/>
        </authorList>
    </citation>
    <scope>NUCLEOTIDE SEQUENCE [LARGE SCALE GENOMIC DNA]</scope>
    <source>
        <strain evidence="2 3">HR-AS</strain>
    </source>
</reference>
<name>A0A317EGR9_9PROT</name>
<evidence type="ECO:0000256" key="1">
    <source>
        <dbReference type="SAM" id="SignalP"/>
    </source>
</evidence>
<keyword evidence="1" id="KW-0732">Signal</keyword>
<dbReference type="EMBL" id="QGLE01000001">
    <property type="protein sequence ID" value="PWR25486.1"/>
    <property type="molecule type" value="Genomic_DNA"/>
</dbReference>
<keyword evidence="3" id="KW-1185">Reference proteome</keyword>
<dbReference type="RefSeq" id="WP_109901525.1">
    <property type="nucleotide sequence ID" value="NZ_QGLE01000001.1"/>
</dbReference>
<feature type="signal peptide" evidence="1">
    <location>
        <begin position="1"/>
        <end position="24"/>
    </location>
</feature>
<sequence length="127" mass="14243">MLRTAALTMTLALLHAATAAPALAERAQDGQARPRYNTELPPDVRENIRVYLRRTLPPMWWYEDPQPSAVGYDVTIHIPDGWQGSPGTALLNFCPRPSDPVWHKLRQIDLQAKQYSVAGAVVTCRPR</sequence>
<dbReference type="AlphaFoldDB" id="A0A317EGR9"/>
<proteinExistence type="predicted"/>
<feature type="chain" id="PRO_5016287189" evidence="1">
    <location>
        <begin position="25"/>
        <end position="127"/>
    </location>
</feature>
<protein>
    <submittedName>
        <fullName evidence="2">Uncharacterized protein</fullName>
    </submittedName>
</protein>
<evidence type="ECO:0000313" key="3">
    <source>
        <dbReference type="Proteomes" id="UP000245461"/>
    </source>
</evidence>
<dbReference type="Proteomes" id="UP000245461">
    <property type="component" value="Unassembled WGS sequence"/>
</dbReference>